<dbReference type="AlphaFoldDB" id="A0A9W8IZM2"/>
<evidence type="ECO:0008006" key="4">
    <source>
        <dbReference type="Google" id="ProtNLM"/>
    </source>
</evidence>
<name>A0A9W8IZM2_9AGAR</name>
<comment type="caution">
    <text evidence="2">The sequence shown here is derived from an EMBL/GenBank/DDBJ whole genome shotgun (WGS) entry which is preliminary data.</text>
</comment>
<dbReference type="PANTHER" id="PTHR34598">
    <property type="entry name" value="BLL6449 PROTEIN"/>
    <property type="match status" value="1"/>
</dbReference>
<proteinExistence type="inferred from homology"/>
<evidence type="ECO:0000313" key="2">
    <source>
        <dbReference type="EMBL" id="KAJ2925592.1"/>
    </source>
</evidence>
<dbReference type="OrthoDB" id="412788at2759"/>
<evidence type="ECO:0000313" key="3">
    <source>
        <dbReference type="Proteomes" id="UP001140091"/>
    </source>
</evidence>
<dbReference type="GO" id="GO:0016491">
    <property type="term" value="F:oxidoreductase activity"/>
    <property type="evidence" value="ECO:0007669"/>
    <property type="project" value="InterPro"/>
</dbReference>
<organism evidence="2 3">
    <name type="scientific">Candolleomyces eurysporus</name>
    <dbReference type="NCBI Taxonomy" id="2828524"/>
    <lineage>
        <taxon>Eukaryota</taxon>
        <taxon>Fungi</taxon>
        <taxon>Dikarya</taxon>
        <taxon>Basidiomycota</taxon>
        <taxon>Agaricomycotina</taxon>
        <taxon>Agaricomycetes</taxon>
        <taxon>Agaricomycetidae</taxon>
        <taxon>Agaricales</taxon>
        <taxon>Agaricineae</taxon>
        <taxon>Psathyrellaceae</taxon>
        <taxon>Candolleomyces</taxon>
    </lineage>
</organism>
<evidence type="ECO:0000256" key="1">
    <source>
        <dbReference type="ARBA" id="ARBA00023604"/>
    </source>
</evidence>
<gene>
    <name evidence="2" type="ORF">H1R20_g11504</name>
</gene>
<sequence>MATTGNPSTVTASINYYIPPDNGVRAYFKAQVDPVTGKREQNFSVAPHDMVIENVRGKEDEYTLDKVGFQFYRAPAKHTSFVDEEEIKREYYPETIELYKKLTGASRVVIFDHTIRRHRPGESGDSPDRRQPVAQAHVDQTAKAATARVHRHLPAEDVPELLKKRFQIINLWRPINVPAFEWPLALCDYRSVVPEKDALPVSLVYPDREGETYGVVHNPDHKWKYLRGMTPEEIVLIKCSDSIQDGSVAVFTPHTGFIDPSTPPDAPPTVNLSRSELSFSTTESDSIEFGDWCFRVGSNLYYYTTLAACKPAMNI</sequence>
<keyword evidence="3" id="KW-1185">Reference proteome</keyword>
<dbReference type="InterPro" id="IPR044053">
    <property type="entry name" value="AsaB-like"/>
</dbReference>
<protein>
    <recommendedName>
        <fullName evidence="4">Methyltransferase</fullName>
    </recommendedName>
</protein>
<dbReference type="NCBIfam" id="NF041278">
    <property type="entry name" value="CmcJ_NvfI_EfuI"/>
    <property type="match status" value="1"/>
</dbReference>
<dbReference type="Proteomes" id="UP001140091">
    <property type="component" value="Unassembled WGS sequence"/>
</dbReference>
<reference evidence="2" key="1">
    <citation type="submission" date="2022-06" db="EMBL/GenBank/DDBJ databases">
        <title>Genome Sequence of Candolleomyces eurysporus.</title>
        <authorList>
            <person name="Buettner E."/>
        </authorList>
    </citation>
    <scope>NUCLEOTIDE SEQUENCE</scope>
    <source>
        <strain evidence="2">VTCC 930004</strain>
    </source>
</reference>
<feature type="non-terminal residue" evidence="2">
    <location>
        <position position="1"/>
    </location>
</feature>
<comment type="similarity">
    <text evidence="1">Belongs to the asaB hydroxylase/desaturase family.</text>
</comment>
<dbReference type="EMBL" id="JANBPK010001147">
    <property type="protein sequence ID" value="KAJ2925592.1"/>
    <property type="molecule type" value="Genomic_DNA"/>
</dbReference>
<dbReference type="PANTHER" id="PTHR34598:SF3">
    <property type="entry name" value="OXIDOREDUCTASE AN1597"/>
    <property type="match status" value="1"/>
</dbReference>
<accession>A0A9W8IZM2</accession>